<evidence type="ECO:0000256" key="4">
    <source>
        <dbReference type="ARBA" id="ARBA00022679"/>
    </source>
</evidence>
<dbReference type="EMBL" id="CAFBLW010000001">
    <property type="protein sequence ID" value="CAB4865403.1"/>
    <property type="molecule type" value="Genomic_DNA"/>
</dbReference>
<sequence length="357" mass="39636">MAILLFFINVFLLALATLNFFTLRKPTDSTETSLKVDVLIPVRNEAENINELVLSLQAQVGVPRAKFYFIDDSSTDATASIITTMTARDSRFKLISAPELPTGWIGKTWALQQGYFAANGEIVVTIDADVRLEKDALVKSINLLQSSNLNFISPYPKQIAKTFSERLIQPILQWSWMSTVPLVIAERSSRTSLAVANGQFFLAKRESLDLVNGFKSNADKVLDDIELARALIQSGCKGTVVSGSDIATTRMYTSFTELRAGYGKSLWQAFGGKFGTTVAIAFLFFTGIYPFVLFLNFHPLGLFALEAVIAARLISAKASRGSYLDSFLHPFSCALLIYLIFFSWRNRKSAQWKGRTV</sequence>
<organism evidence="8">
    <name type="scientific">freshwater metagenome</name>
    <dbReference type="NCBI Taxonomy" id="449393"/>
    <lineage>
        <taxon>unclassified sequences</taxon>
        <taxon>metagenomes</taxon>
        <taxon>ecological metagenomes</taxon>
    </lineage>
</organism>
<dbReference type="InterPro" id="IPR029044">
    <property type="entry name" value="Nucleotide-diphossugar_trans"/>
</dbReference>
<keyword evidence="6" id="KW-0812">Transmembrane</keyword>
<comment type="subcellular location">
    <subcellularLocation>
        <location evidence="1">Cell membrane</location>
    </subcellularLocation>
</comment>
<evidence type="ECO:0000256" key="6">
    <source>
        <dbReference type="SAM" id="Phobius"/>
    </source>
</evidence>
<dbReference type="Gene3D" id="3.90.550.10">
    <property type="entry name" value="Spore Coat Polysaccharide Biosynthesis Protein SpsA, Chain A"/>
    <property type="match status" value="1"/>
</dbReference>
<accession>A0A6J7DDY0</accession>
<keyword evidence="5 6" id="KW-0472">Membrane</keyword>
<dbReference type="GO" id="GO:0016757">
    <property type="term" value="F:glycosyltransferase activity"/>
    <property type="evidence" value="ECO:0007669"/>
    <property type="project" value="UniProtKB-KW"/>
</dbReference>
<dbReference type="SUPFAM" id="SSF53448">
    <property type="entry name" value="Nucleotide-diphospho-sugar transferases"/>
    <property type="match status" value="1"/>
</dbReference>
<name>A0A6J7DDY0_9ZZZZ</name>
<dbReference type="InterPro" id="IPR001173">
    <property type="entry name" value="Glyco_trans_2-like"/>
</dbReference>
<evidence type="ECO:0000256" key="1">
    <source>
        <dbReference type="ARBA" id="ARBA00004236"/>
    </source>
</evidence>
<keyword evidence="3" id="KW-0328">Glycosyltransferase</keyword>
<keyword evidence="2" id="KW-1003">Cell membrane</keyword>
<evidence type="ECO:0000256" key="5">
    <source>
        <dbReference type="ARBA" id="ARBA00023136"/>
    </source>
</evidence>
<evidence type="ECO:0000259" key="7">
    <source>
        <dbReference type="Pfam" id="PF00535"/>
    </source>
</evidence>
<keyword evidence="4" id="KW-0808">Transferase</keyword>
<feature type="domain" description="Glycosyltransferase 2-like" evidence="7">
    <location>
        <begin position="38"/>
        <end position="208"/>
    </location>
</feature>
<gene>
    <name evidence="8" type="ORF">UFOPK3461_00021</name>
</gene>
<protein>
    <submittedName>
        <fullName evidence="8">Unannotated protein</fullName>
    </submittedName>
</protein>
<feature type="transmembrane region" description="Helical" evidence="6">
    <location>
        <begin position="6"/>
        <end position="23"/>
    </location>
</feature>
<proteinExistence type="predicted"/>
<dbReference type="PANTHER" id="PTHR43646:SF2">
    <property type="entry name" value="GLYCOSYLTRANSFERASE 2-LIKE DOMAIN-CONTAINING PROTEIN"/>
    <property type="match status" value="1"/>
</dbReference>
<feature type="transmembrane region" description="Helical" evidence="6">
    <location>
        <begin position="327"/>
        <end position="344"/>
    </location>
</feature>
<evidence type="ECO:0000313" key="8">
    <source>
        <dbReference type="EMBL" id="CAB4865403.1"/>
    </source>
</evidence>
<dbReference type="AlphaFoldDB" id="A0A6J7DDY0"/>
<dbReference type="PANTHER" id="PTHR43646">
    <property type="entry name" value="GLYCOSYLTRANSFERASE"/>
    <property type="match status" value="1"/>
</dbReference>
<dbReference type="GO" id="GO:0005886">
    <property type="term" value="C:plasma membrane"/>
    <property type="evidence" value="ECO:0007669"/>
    <property type="project" value="UniProtKB-SubCell"/>
</dbReference>
<evidence type="ECO:0000256" key="3">
    <source>
        <dbReference type="ARBA" id="ARBA00022676"/>
    </source>
</evidence>
<evidence type="ECO:0000256" key="2">
    <source>
        <dbReference type="ARBA" id="ARBA00022475"/>
    </source>
</evidence>
<reference evidence="8" key="1">
    <citation type="submission" date="2020-05" db="EMBL/GenBank/DDBJ databases">
        <authorList>
            <person name="Chiriac C."/>
            <person name="Salcher M."/>
            <person name="Ghai R."/>
            <person name="Kavagutti S V."/>
        </authorList>
    </citation>
    <scope>NUCLEOTIDE SEQUENCE</scope>
</reference>
<dbReference type="Pfam" id="PF00535">
    <property type="entry name" value="Glycos_transf_2"/>
    <property type="match status" value="1"/>
</dbReference>
<keyword evidence="6" id="KW-1133">Transmembrane helix</keyword>
<feature type="transmembrane region" description="Helical" evidence="6">
    <location>
        <begin position="274"/>
        <end position="295"/>
    </location>
</feature>